<comment type="cofactor">
    <cofactor evidence="1">
        <name>heme</name>
        <dbReference type="ChEBI" id="CHEBI:30413"/>
    </cofactor>
</comment>
<reference evidence="9 10" key="1">
    <citation type="submission" date="2024-02" db="EMBL/GenBank/DDBJ databases">
        <title>De novo assembly and annotation of 12 fungi associated with fruit tree decline syndrome in Ontario, Canada.</title>
        <authorList>
            <person name="Sulman M."/>
            <person name="Ellouze W."/>
            <person name="Ilyukhin E."/>
        </authorList>
    </citation>
    <scope>NUCLEOTIDE SEQUENCE [LARGE SCALE GENOMIC DNA]</scope>
    <source>
        <strain evidence="9 10">FDS-637</strain>
    </source>
</reference>
<evidence type="ECO:0000256" key="1">
    <source>
        <dbReference type="ARBA" id="ARBA00001971"/>
    </source>
</evidence>
<proteinExistence type="inferred from homology"/>
<evidence type="ECO:0000256" key="8">
    <source>
        <dbReference type="RuleBase" id="RU000461"/>
    </source>
</evidence>
<keyword evidence="5 8" id="KW-0560">Oxidoreductase</keyword>
<dbReference type="Pfam" id="PF00067">
    <property type="entry name" value="p450"/>
    <property type="match status" value="1"/>
</dbReference>
<evidence type="ECO:0000256" key="5">
    <source>
        <dbReference type="ARBA" id="ARBA00023002"/>
    </source>
</evidence>
<keyword evidence="10" id="KW-1185">Reference proteome</keyword>
<comment type="similarity">
    <text evidence="2 8">Belongs to the cytochrome P450 family.</text>
</comment>
<dbReference type="InterPro" id="IPR002401">
    <property type="entry name" value="Cyt_P450_E_grp-I"/>
</dbReference>
<comment type="caution">
    <text evidence="9">The sequence shown here is derived from an EMBL/GenBank/DDBJ whole genome shotgun (WGS) entry which is preliminary data.</text>
</comment>
<dbReference type="PROSITE" id="PS00086">
    <property type="entry name" value="CYTOCHROME_P450"/>
    <property type="match status" value="1"/>
</dbReference>
<gene>
    <name evidence="9" type="ORF">SLS55_009751</name>
</gene>
<dbReference type="RefSeq" id="XP_066628148.1">
    <property type="nucleotide sequence ID" value="XM_066781146.1"/>
</dbReference>
<name>A0ABR3C0Y3_9PEZI</name>
<dbReference type="CDD" id="cd11061">
    <property type="entry name" value="CYP67-like"/>
    <property type="match status" value="1"/>
</dbReference>
<dbReference type="PANTHER" id="PTHR24305">
    <property type="entry name" value="CYTOCHROME P450"/>
    <property type="match status" value="1"/>
</dbReference>
<evidence type="ECO:0000256" key="7">
    <source>
        <dbReference type="ARBA" id="ARBA00023033"/>
    </source>
</evidence>
<dbReference type="PANTHER" id="PTHR24305:SF29">
    <property type="entry name" value="BENZOATE-PARA-HYDROXYLASE"/>
    <property type="match status" value="1"/>
</dbReference>
<dbReference type="PRINTS" id="PR00463">
    <property type="entry name" value="EP450I"/>
</dbReference>
<dbReference type="InterPro" id="IPR017972">
    <property type="entry name" value="Cyt_P450_CS"/>
</dbReference>
<keyword evidence="3 8" id="KW-0349">Heme</keyword>
<evidence type="ECO:0000313" key="9">
    <source>
        <dbReference type="EMBL" id="KAL0254277.1"/>
    </source>
</evidence>
<dbReference type="GeneID" id="92013836"/>
<dbReference type="PRINTS" id="PR00385">
    <property type="entry name" value="P450"/>
</dbReference>
<dbReference type="SUPFAM" id="SSF48264">
    <property type="entry name" value="Cytochrome P450"/>
    <property type="match status" value="1"/>
</dbReference>
<keyword evidence="7 8" id="KW-0503">Monooxygenase</keyword>
<dbReference type="Gene3D" id="1.10.630.10">
    <property type="entry name" value="Cytochrome P450"/>
    <property type="match status" value="1"/>
</dbReference>
<organism evidence="9 10">
    <name type="scientific">Diplodia seriata</name>
    <dbReference type="NCBI Taxonomy" id="420778"/>
    <lineage>
        <taxon>Eukaryota</taxon>
        <taxon>Fungi</taxon>
        <taxon>Dikarya</taxon>
        <taxon>Ascomycota</taxon>
        <taxon>Pezizomycotina</taxon>
        <taxon>Dothideomycetes</taxon>
        <taxon>Dothideomycetes incertae sedis</taxon>
        <taxon>Botryosphaeriales</taxon>
        <taxon>Botryosphaeriaceae</taxon>
        <taxon>Diplodia</taxon>
    </lineage>
</organism>
<protein>
    <recommendedName>
        <fullName evidence="11">Benzoate 4-monooxygenase</fullName>
    </recommendedName>
</protein>
<dbReference type="EMBL" id="JAJVCZ030000011">
    <property type="protein sequence ID" value="KAL0254277.1"/>
    <property type="molecule type" value="Genomic_DNA"/>
</dbReference>
<dbReference type="Proteomes" id="UP001430584">
    <property type="component" value="Unassembled WGS sequence"/>
</dbReference>
<evidence type="ECO:0000313" key="10">
    <source>
        <dbReference type="Proteomes" id="UP001430584"/>
    </source>
</evidence>
<dbReference type="InterPro" id="IPR001128">
    <property type="entry name" value="Cyt_P450"/>
</dbReference>
<evidence type="ECO:0000256" key="4">
    <source>
        <dbReference type="ARBA" id="ARBA00022723"/>
    </source>
</evidence>
<evidence type="ECO:0000256" key="2">
    <source>
        <dbReference type="ARBA" id="ARBA00010617"/>
    </source>
</evidence>
<keyword evidence="4 8" id="KW-0479">Metal-binding</keyword>
<evidence type="ECO:0008006" key="11">
    <source>
        <dbReference type="Google" id="ProtNLM"/>
    </source>
</evidence>
<sequence length="501" mass="56425">MILDALFTPWALLALPVLYYLLPYLRDKAIRDIPAPFPAQFSNLWLLWQVRKGCRYLAVHAAHKKLGKFVRIQPHHVSIADVDAIPLIYGHGNGFLKSEYYDAFVSIQRGLFNTRDRAEHSRKRKTVAHTFSAKSIGQFEQYMHGNLELLVKQWDRLTNEAGGYAHMDALNWFNYLAFDIIGDLAFGAPFGMLEKGQDFAEVRESPDAPPKSAPAIEVLNRRGEVSAAIGCMPWIKPWAKYFPDPFFSKGVEAVENLAGIAVARVKQRLDNADKVDRVDLLARLMEGKDETGEKLGRQELTAEALTQLIAGSDTTSNTSCALLYHCLRNPHVVAKLQKELDAAIPNIDTVPEFSMVKDLPYLDAVIKETMRIHSTSSLGLPRTVVGPGVTICNRHFPAGTVLSVPSYSIHHSTDIWGPDADDFRPERWEKVTEKQKQGFIPFSHGPRACVGRNVAEMELALIVSTVFRRYEFELRQGEMETREGFLRKPLALEVGMRKRVV</sequence>
<dbReference type="InterPro" id="IPR036396">
    <property type="entry name" value="Cyt_P450_sf"/>
</dbReference>
<dbReference type="InterPro" id="IPR050121">
    <property type="entry name" value="Cytochrome_P450_monoxygenase"/>
</dbReference>
<evidence type="ECO:0000256" key="6">
    <source>
        <dbReference type="ARBA" id="ARBA00023004"/>
    </source>
</evidence>
<evidence type="ECO:0000256" key="3">
    <source>
        <dbReference type="ARBA" id="ARBA00022617"/>
    </source>
</evidence>
<accession>A0ABR3C0Y3</accession>
<keyword evidence="6 8" id="KW-0408">Iron</keyword>